<accession>A0A8D8HXK9</accession>
<reference evidence="1" key="1">
    <citation type="submission" date="2021-05" db="EMBL/GenBank/DDBJ databases">
        <authorList>
            <person name="Alioto T."/>
            <person name="Alioto T."/>
            <person name="Gomez Garrido J."/>
        </authorList>
    </citation>
    <scope>NUCLEOTIDE SEQUENCE</scope>
</reference>
<dbReference type="EMBL" id="HBUE01334780">
    <property type="protein sequence ID" value="CAG6595270.1"/>
    <property type="molecule type" value="Transcribed_RNA"/>
</dbReference>
<sequence length="109" mass="12931">MFLEILTKGANTKSDKSKSFRYWKQNKINSQATKKNNHNKTSSLLVPFGYKLWKLVVKKTYKYRGKQKQLFRTTKANNNCAQKENLWNNTLKKNASKIMERVTKRNENK</sequence>
<dbReference type="EMBL" id="HBUE01228029">
    <property type="protein sequence ID" value="CAG6543148.1"/>
    <property type="molecule type" value="Transcribed_RNA"/>
</dbReference>
<proteinExistence type="predicted"/>
<name>A0A8D8HXK9_CULPI</name>
<evidence type="ECO:0000313" key="1">
    <source>
        <dbReference type="EMBL" id="CAG6543148.1"/>
    </source>
</evidence>
<protein>
    <submittedName>
        <fullName evidence="1">(northern house mosquito) hypothetical protein</fullName>
    </submittedName>
</protein>
<dbReference type="AlphaFoldDB" id="A0A8D8HXK9"/>
<organism evidence="1">
    <name type="scientific">Culex pipiens</name>
    <name type="common">House mosquito</name>
    <dbReference type="NCBI Taxonomy" id="7175"/>
    <lineage>
        <taxon>Eukaryota</taxon>
        <taxon>Metazoa</taxon>
        <taxon>Ecdysozoa</taxon>
        <taxon>Arthropoda</taxon>
        <taxon>Hexapoda</taxon>
        <taxon>Insecta</taxon>
        <taxon>Pterygota</taxon>
        <taxon>Neoptera</taxon>
        <taxon>Endopterygota</taxon>
        <taxon>Diptera</taxon>
        <taxon>Nematocera</taxon>
        <taxon>Culicoidea</taxon>
        <taxon>Culicidae</taxon>
        <taxon>Culicinae</taxon>
        <taxon>Culicini</taxon>
        <taxon>Culex</taxon>
        <taxon>Culex</taxon>
    </lineage>
</organism>